<evidence type="ECO:0000313" key="3">
    <source>
        <dbReference type="Proteomes" id="UP000324974"/>
    </source>
</evidence>
<dbReference type="OrthoDB" id="292731at2"/>
<keyword evidence="1" id="KW-0472">Membrane</keyword>
<protein>
    <submittedName>
        <fullName evidence="2">Uncharacterized protein</fullName>
    </submittedName>
</protein>
<keyword evidence="1" id="KW-0812">Transmembrane</keyword>
<keyword evidence="1" id="KW-1133">Transmembrane helix</keyword>
<dbReference type="EMBL" id="CP042425">
    <property type="protein sequence ID" value="QEL20448.1"/>
    <property type="molecule type" value="Genomic_DNA"/>
</dbReference>
<accession>A0A5C1AUJ1</accession>
<reference evidence="3" key="1">
    <citation type="submission" date="2019-08" db="EMBL/GenBank/DDBJ databases">
        <title>Limnoglobus roseus gen. nov., sp. nov., a novel freshwater planctomycete with a giant genome from the family Gemmataceae.</title>
        <authorList>
            <person name="Kulichevskaya I.S."/>
            <person name="Naumoff D.G."/>
            <person name="Miroshnikov K."/>
            <person name="Ivanova A."/>
            <person name="Philippov D.A."/>
            <person name="Hakobyan A."/>
            <person name="Rijpstra I.C."/>
            <person name="Sinninghe Damste J.S."/>
            <person name="Liesack W."/>
            <person name="Dedysh S.N."/>
        </authorList>
    </citation>
    <scope>NUCLEOTIDE SEQUENCE [LARGE SCALE GENOMIC DNA]</scope>
    <source>
        <strain evidence="3">PX52</strain>
    </source>
</reference>
<feature type="transmembrane region" description="Helical" evidence="1">
    <location>
        <begin position="206"/>
        <end position="233"/>
    </location>
</feature>
<dbReference type="AlphaFoldDB" id="A0A5C1AUJ1"/>
<name>A0A5C1AUJ1_9BACT</name>
<feature type="transmembrane region" description="Helical" evidence="1">
    <location>
        <begin position="80"/>
        <end position="104"/>
    </location>
</feature>
<evidence type="ECO:0000313" key="2">
    <source>
        <dbReference type="EMBL" id="QEL20448.1"/>
    </source>
</evidence>
<gene>
    <name evidence="2" type="ORF">PX52LOC_07546</name>
</gene>
<organism evidence="2 3">
    <name type="scientific">Limnoglobus roseus</name>
    <dbReference type="NCBI Taxonomy" id="2598579"/>
    <lineage>
        <taxon>Bacteria</taxon>
        <taxon>Pseudomonadati</taxon>
        <taxon>Planctomycetota</taxon>
        <taxon>Planctomycetia</taxon>
        <taxon>Gemmatales</taxon>
        <taxon>Gemmataceae</taxon>
        <taxon>Limnoglobus</taxon>
    </lineage>
</organism>
<sequence length="247" mass="26808">MPNRSWAERVDDELARRGVPARSRRRLMAELRDHADDLTDGEGLTMTDDVLIARVGEPTVLAARAAEDYRRARWSSRHPLLAFGLLPLPATVLAFAATVLAFGVAANVGAWLTVGDTDLLPRPAMVALAYGLAWGVRFVPFVLLAVLFTRLYVRGRVSRWWFAAAGAQVLTVAGSLVSAIQFRDDPGQSTWTLGVAWLPVPLHDGWALPFLSLVGWAQVAQVAVPLGVGALMVRAARRRQAVLAVPC</sequence>
<dbReference type="Proteomes" id="UP000324974">
    <property type="component" value="Chromosome"/>
</dbReference>
<proteinExistence type="predicted"/>
<evidence type="ECO:0000256" key="1">
    <source>
        <dbReference type="SAM" id="Phobius"/>
    </source>
</evidence>
<dbReference type="RefSeq" id="WP_149114752.1">
    <property type="nucleotide sequence ID" value="NZ_CP042425.1"/>
</dbReference>
<feature type="transmembrane region" description="Helical" evidence="1">
    <location>
        <begin position="160"/>
        <end position="182"/>
    </location>
</feature>
<feature type="transmembrane region" description="Helical" evidence="1">
    <location>
        <begin position="124"/>
        <end position="148"/>
    </location>
</feature>
<dbReference type="KEGG" id="lrs:PX52LOC_07546"/>
<keyword evidence="3" id="KW-1185">Reference proteome</keyword>